<keyword evidence="2" id="KW-0472">Membrane</keyword>
<keyword evidence="2" id="KW-1133">Transmembrane helix</keyword>
<dbReference type="RefSeq" id="WP_008517502.1">
    <property type="nucleotide sequence ID" value="NZ_ACJM01000012.1"/>
</dbReference>
<reference evidence="3 4" key="1">
    <citation type="submission" date="2009-02" db="EMBL/GenBank/DDBJ databases">
        <title>Sequencing of the draft genome and assembly of Dethiobacter alkaliphilus AHT 1.</title>
        <authorList>
            <consortium name="US DOE Joint Genome Institute (JGI-PGF)"/>
            <person name="Lucas S."/>
            <person name="Copeland A."/>
            <person name="Lapidus A."/>
            <person name="Glavina del Rio T."/>
            <person name="Dalin E."/>
            <person name="Tice H."/>
            <person name="Bruce D."/>
            <person name="Goodwin L."/>
            <person name="Pitluck S."/>
            <person name="Larimer F."/>
            <person name="Land M.L."/>
            <person name="Hauser L."/>
            <person name="Muyzer G."/>
        </authorList>
    </citation>
    <scope>NUCLEOTIDE SEQUENCE [LARGE SCALE GENOMIC DNA]</scope>
    <source>
        <strain evidence="3 4">AHT 1</strain>
    </source>
</reference>
<evidence type="ECO:0000313" key="4">
    <source>
        <dbReference type="Proteomes" id="UP000006443"/>
    </source>
</evidence>
<feature type="coiled-coil region" evidence="1">
    <location>
        <begin position="31"/>
        <end position="62"/>
    </location>
</feature>
<proteinExistence type="predicted"/>
<dbReference type="AlphaFoldDB" id="C0GIF7"/>
<accession>C0GIF7</accession>
<dbReference type="EMBL" id="ACJM01000012">
    <property type="protein sequence ID" value="EEG76818.1"/>
    <property type="molecule type" value="Genomic_DNA"/>
</dbReference>
<keyword evidence="2" id="KW-0812">Transmembrane</keyword>
<evidence type="ECO:0000256" key="1">
    <source>
        <dbReference type="SAM" id="Coils"/>
    </source>
</evidence>
<name>C0GIF7_DETAL</name>
<sequence length="107" mass="11885">MAEQLLSNVLVTMTGTVFGGLISALVTWLFYRKSSENLRRESRELRKMNAQQKEILQKLAEALDVMSAQEMDTLEARNGGEMPQIKKMSTGSGDVIAFMVIPSSKDS</sequence>
<protein>
    <submittedName>
        <fullName evidence="3">Uncharacterized protein</fullName>
    </submittedName>
</protein>
<feature type="transmembrane region" description="Helical" evidence="2">
    <location>
        <begin position="6"/>
        <end position="31"/>
    </location>
</feature>
<dbReference type="Proteomes" id="UP000006443">
    <property type="component" value="Unassembled WGS sequence"/>
</dbReference>
<gene>
    <name evidence="3" type="ORF">DealDRAFT_2266</name>
</gene>
<dbReference type="STRING" id="555088.DealDRAFT_2266"/>
<keyword evidence="4" id="KW-1185">Reference proteome</keyword>
<keyword evidence="1" id="KW-0175">Coiled coil</keyword>
<evidence type="ECO:0000313" key="3">
    <source>
        <dbReference type="EMBL" id="EEG76818.1"/>
    </source>
</evidence>
<organism evidence="3 4">
    <name type="scientific">Dethiobacter alkaliphilus AHT 1</name>
    <dbReference type="NCBI Taxonomy" id="555088"/>
    <lineage>
        <taxon>Bacteria</taxon>
        <taxon>Bacillati</taxon>
        <taxon>Bacillota</taxon>
        <taxon>Dethiobacteria</taxon>
        <taxon>Dethiobacterales</taxon>
        <taxon>Dethiobacteraceae</taxon>
        <taxon>Dethiobacter</taxon>
    </lineage>
</organism>
<evidence type="ECO:0000256" key="2">
    <source>
        <dbReference type="SAM" id="Phobius"/>
    </source>
</evidence>
<comment type="caution">
    <text evidence="3">The sequence shown here is derived from an EMBL/GenBank/DDBJ whole genome shotgun (WGS) entry which is preliminary data.</text>
</comment>